<gene>
    <name evidence="1" type="ORF">SFRICE_013724</name>
</gene>
<name>A0A2H1VF31_SPOFR</name>
<reference evidence="1" key="1">
    <citation type="submission" date="2016-07" db="EMBL/GenBank/DDBJ databases">
        <authorList>
            <person name="Bretaudeau A."/>
        </authorList>
    </citation>
    <scope>NUCLEOTIDE SEQUENCE</scope>
    <source>
        <strain evidence="1">Rice</strain>
        <tissue evidence="1">Whole body</tissue>
    </source>
</reference>
<protein>
    <submittedName>
        <fullName evidence="1">SFRICE_013724</fullName>
    </submittedName>
</protein>
<sequence>MCRVCVYKHTSLHTHRHPHPKQQFVDHIKSCSVRELTQLYVVRQSVAQAPHQPCSAFTNIQVHIHMTPRPETIICGTHNELLHTGIETATRYATTDYPTTAPTFQSNNYYVTVQYSTSLTDLLISLVNGQARVKMTGGENHPMTSPALDEARGSVSLLLTKNHPVPTPACRARALPVNEQTDHRMISSCCHPWILETPEALQVRCRLFGEFGRLGNGVNGKDFCGLGRFKRGIIAPAVTSLIQRKSVFCEAMASLRCWGIGDWEDWGGGIGPPVTSLTQRKRCFTLVFGEAVVSIRSTLPIHIQYDFCQQTCRDIFEDSYLFESPTTGETLLTEIYCYKKRLLLRFLYRKCGRAMLRHEWAGSTGVIPRPSSILTDDDGICKLKIYLVRQLARLPLSNLCPRALKTPRLYPSGNTDSGKEFHSLQVRTRKLEAKRFDFLLCRGCVYKHTSSHTHDTQTRNNNLWITQRVAPCGNRTRYTLPGSQLPSHRTDRAVKIMNSLQLTFLRRLNRPMTSPALGGENHPKMISHLGRGERECQTLMTKNHPVTTPAFRAGALVTRQVVHSSGSDISPTGPHLIFSCVVGAFTNIQVHIHMTPRPGTTICGSHKELLRVGIEPATPIAAAHGHLKHQRRYKCVAGLLGFSNLRVVGESGKIEKGRGWAYCHILDTIPDTVLLPRNFRKSEKNPLTYHLMVSNHRRPWTHEIPEALQVRCRPFRGLEFKGCWGIGDEKIRNEEFKGCWGIGDREDWVGGVIGHSLTQRNATQALLHVGFYKAVVSLRSSRPSIAEAWLYHTYNTRIQNNIRFNFSEVARSLKLCPVYGNRLTPYYMGLITQIVKSIFENYLSNNNFSIDNRLTPYYMGLITQMVKSGCTLYSGITCRNVHLRLPLRG</sequence>
<accession>A0A2H1VF31</accession>
<proteinExistence type="predicted"/>
<dbReference type="EMBL" id="ODYU01002024">
    <property type="protein sequence ID" value="SOQ39012.1"/>
    <property type="molecule type" value="Genomic_DNA"/>
</dbReference>
<evidence type="ECO:0000313" key="1">
    <source>
        <dbReference type="EMBL" id="SOQ39012.1"/>
    </source>
</evidence>
<organism evidence="1">
    <name type="scientific">Spodoptera frugiperda</name>
    <name type="common">Fall armyworm</name>
    <dbReference type="NCBI Taxonomy" id="7108"/>
    <lineage>
        <taxon>Eukaryota</taxon>
        <taxon>Metazoa</taxon>
        <taxon>Ecdysozoa</taxon>
        <taxon>Arthropoda</taxon>
        <taxon>Hexapoda</taxon>
        <taxon>Insecta</taxon>
        <taxon>Pterygota</taxon>
        <taxon>Neoptera</taxon>
        <taxon>Endopterygota</taxon>
        <taxon>Lepidoptera</taxon>
        <taxon>Glossata</taxon>
        <taxon>Ditrysia</taxon>
        <taxon>Noctuoidea</taxon>
        <taxon>Noctuidae</taxon>
        <taxon>Amphipyrinae</taxon>
        <taxon>Spodoptera</taxon>
    </lineage>
</organism>
<dbReference type="AlphaFoldDB" id="A0A2H1VF31"/>